<evidence type="ECO:0000313" key="1">
    <source>
        <dbReference type="EMBL" id="KAL3853988.1"/>
    </source>
</evidence>
<reference evidence="1 2" key="1">
    <citation type="submission" date="2024-11" db="EMBL/GenBank/DDBJ databases">
        <title>Chromosome-level genome assembly of the freshwater bivalve Anodonta woodiana.</title>
        <authorList>
            <person name="Chen X."/>
        </authorList>
    </citation>
    <scope>NUCLEOTIDE SEQUENCE [LARGE SCALE GENOMIC DNA]</scope>
    <source>
        <strain evidence="1">MN2024</strain>
        <tissue evidence="1">Gills</tissue>
    </source>
</reference>
<protein>
    <submittedName>
        <fullName evidence="1">Uncharacterized protein</fullName>
    </submittedName>
</protein>
<dbReference type="Proteomes" id="UP001634394">
    <property type="component" value="Unassembled WGS sequence"/>
</dbReference>
<accession>A0ABD3UZM0</accession>
<organism evidence="1 2">
    <name type="scientific">Sinanodonta woodiana</name>
    <name type="common">Chinese pond mussel</name>
    <name type="synonym">Anodonta woodiana</name>
    <dbReference type="NCBI Taxonomy" id="1069815"/>
    <lineage>
        <taxon>Eukaryota</taxon>
        <taxon>Metazoa</taxon>
        <taxon>Spiralia</taxon>
        <taxon>Lophotrochozoa</taxon>
        <taxon>Mollusca</taxon>
        <taxon>Bivalvia</taxon>
        <taxon>Autobranchia</taxon>
        <taxon>Heteroconchia</taxon>
        <taxon>Palaeoheterodonta</taxon>
        <taxon>Unionida</taxon>
        <taxon>Unionoidea</taxon>
        <taxon>Unionidae</taxon>
        <taxon>Unioninae</taxon>
        <taxon>Sinanodonta</taxon>
    </lineage>
</organism>
<dbReference type="AlphaFoldDB" id="A0ABD3UZM0"/>
<gene>
    <name evidence="1" type="ORF">ACJMK2_013272</name>
</gene>
<sequence>TLTFFHLQSKIKLRFKSSSTLEWLNDTTAGPSKIPITELTSGFAEATQQNHSSLSPN</sequence>
<comment type="caution">
    <text evidence="1">The sequence shown here is derived from an EMBL/GenBank/DDBJ whole genome shotgun (WGS) entry which is preliminary data.</text>
</comment>
<feature type="non-terminal residue" evidence="1">
    <location>
        <position position="1"/>
    </location>
</feature>
<name>A0ABD3UZM0_SINWO</name>
<proteinExistence type="predicted"/>
<keyword evidence="2" id="KW-1185">Reference proteome</keyword>
<evidence type="ECO:0000313" key="2">
    <source>
        <dbReference type="Proteomes" id="UP001634394"/>
    </source>
</evidence>
<feature type="non-terminal residue" evidence="1">
    <location>
        <position position="57"/>
    </location>
</feature>
<dbReference type="EMBL" id="JBJQND010000014">
    <property type="protein sequence ID" value="KAL3853988.1"/>
    <property type="molecule type" value="Genomic_DNA"/>
</dbReference>